<dbReference type="Proteomes" id="UP001143856">
    <property type="component" value="Unassembled WGS sequence"/>
</dbReference>
<name>A0ACC1P349_9PEZI</name>
<protein>
    <submittedName>
        <fullName evidence="1">Uncharacterized protein</fullName>
    </submittedName>
</protein>
<evidence type="ECO:0000313" key="1">
    <source>
        <dbReference type="EMBL" id="KAJ2985244.1"/>
    </source>
</evidence>
<sequence>MDQQPFAGGEVANCFFCMFREYQILWYYTFYDDRDGQHRIVGHSFGKGGFSHHQACDECSLRGWPAACVFTVHNSDAGLEIKLDDALAGHVSHIIQMDTNDQGRFSFFQLRSMYDKLKQYHHARTAHREVSDTNFMLEMLLEGLDSDTIFFEPFNLDYGDAQRRTKLWRGLLELEHLGPDYSANDDNDKSTDSHDDSAELSRNSQDGLRVPTNNLQTRIDDVSVYAWPSVQSLALPWQLCSATFGSSPKPYSPRQPGRDAAAAAHVRSTMVKEFREEYHRVVDHIRLEVIIDRFQNTGRAWKCGVDTLRKISNGRLVDDLGCIIAMLCVCSAMSRTLDKNYPSDQLYDYKGGYFEHFKDDLHRWGLLYRKPTLHTHSMGWERDYEMTEGLSQFVRAVKIIWGVDTKSRVMKEYSIDCFGADSVHYFRDLASKLVLDFDDILYPANACNDESEEAQRPGLTQQIHQPRRVSSHDTSGHHTRPHRLKNMNPEWAVVVTSAIFLILFIFLTWLRALREGHNAPAVLFQADLILTRAERESAIFLDRIIFQINVYIAAARSIIQISNTGFPDRMPTMATAHTRAIQMPPQPNREDIDATWNYLQIGITKIMTNLQDGMDMSAYMGIYTAVHNFCTSQKAQNLGVGPGVGQSHRGAHLLGEDLYKKLKDYLNRHLAELYQESKIHTDEALLAFYIREWDRYTVAAKYIHHLFRYLNRHWVKREMDEGKKHTYDVYTLHLCQWRTELFTLVHEKVMSAVLKLVEKQRNGETIEHGQIKQVVDSFVSLGLDEHDASKSTLDIYRSHFEKPFLAATRTFYQAESKQFVSENSVVEYMKKAEARLDEEEERVRMYLHNDIAPTLRKTCNEALIADHSALLRDEFQVLLDNDREEDMARMYKLLSRIPEGLDPLRQKFEAHVRNAGLAAVAKVASDAEKLEPKVYVEALLETHTQYQTLVKRAFTDEPEFTRSLDNACREFVNRNEICKAGSSRSPELLAKYTDVLLRKSGTGVEEAELDATLTQIMTVFKYIEDKDVFQKFYSRMLARRLVHSNSSSDDAETSMISKLKEACGFEYTNKLQRMFQDIQISKDLNTGFREHTKGLQLDKQPIDSSYSILGTSFWPLTAPHTTFNPPAEIRTDLDRFSLYYKNKHEGRKLTWLWQLCKGEVKTGYCRASKTPYTLQVSVYQMAILLLFNDKDVQTYEDILSATQLTPEVHDATMGILLKAKILHMKPDGDKPGPGKTFHLNYDFKSKKIRVNLNISTKTESKQEEVDTNKTIEEDRQMVLQSAIVRIMKARKRMKHSVLVSECITQIKSRFVPKIGDIKKNIENLLDKEYLERLDDDELGYLA</sequence>
<proteinExistence type="predicted"/>
<gene>
    <name evidence="1" type="ORF">NUW58_g5640</name>
</gene>
<accession>A0ACC1P349</accession>
<comment type="caution">
    <text evidence="1">The sequence shown here is derived from an EMBL/GenBank/DDBJ whole genome shotgun (WGS) entry which is preliminary data.</text>
</comment>
<evidence type="ECO:0000313" key="2">
    <source>
        <dbReference type="Proteomes" id="UP001143856"/>
    </source>
</evidence>
<organism evidence="1 2">
    <name type="scientific">Xylaria curta</name>
    <dbReference type="NCBI Taxonomy" id="42375"/>
    <lineage>
        <taxon>Eukaryota</taxon>
        <taxon>Fungi</taxon>
        <taxon>Dikarya</taxon>
        <taxon>Ascomycota</taxon>
        <taxon>Pezizomycotina</taxon>
        <taxon>Sordariomycetes</taxon>
        <taxon>Xylariomycetidae</taxon>
        <taxon>Xylariales</taxon>
        <taxon>Xylariaceae</taxon>
        <taxon>Xylaria</taxon>
    </lineage>
</organism>
<dbReference type="EMBL" id="JAPDGR010001137">
    <property type="protein sequence ID" value="KAJ2985244.1"/>
    <property type="molecule type" value="Genomic_DNA"/>
</dbReference>
<reference evidence="1" key="1">
    <citation type="submission" date="2022-10" db="EMBL/GenBank/DDBJ databases">
        <title>Genome Sequence of Xylaria curta.</title>
        <authorList>
            <person name="Buettner E."/>
        </authorList>
    </citation>
    <scope>NUCLEOTIDE SEQUENCE</scope>
    <source>
        <strain evidence="1">Babe10</strain>
    </source>
</reference>
<keyword evidence="2" id="KW-1185">Reference proteome</keyword>